<dbReference type="KEGG" id="lang:109331728"/>
<feature type="compositionally biased region" description="Low complexity" evidence="9">
    <location>
        <begin position="59"/>
        <end position="74"/>
    </location>
</feature>
<dbReference type="EMBL" id="CM007377">
    <property type="protein sequence ID" value="OIV94128.1"/>
    <property type="molecule type" value="Genomic_DNA"/>
</dbReference>
<name>A0A1J7GVL5_LUPAN</name>
<dbReference type="InterPro" id="IPR013083">
    <property type="entry name" value="Znf_RING/FYVE/PHD"/>
</dbReference>
<dbReference type="GO" id="GO:0008270">
    <property type="term" value="F:zinc ion binding"/>
    <property type="evidence" value="ECO:0007669"/>
    <property type="project" value="UniProtKB-KW"/>
</dbReference>
<dbReference type="OMA" id="HNQESNP"/>
<organism evidence="11 12">
    <name type="scientific">Lupinus angustifolius</name>
    <name type="common">Narrow-leaved blue lupine</name>
    <dbReference type="NCBI Taxonomy" id="3871"/>
    <lineage>
        <taxon>Eukaryota</taxon>
        <taxon>Viridiplantae</taxon>
        <taxon>Streptophyta</taxon>
        <taxon>Embryophyta</taxon>
        <taxon>Tracheophyta</taxon>
        <taxon>Spermatophyta</taxon>
        <taxon>Magnoliopsida</taxon>
        <taxon>eudicotyledons</taxon>
        <taxon>Gunneridae</taxon>
        <taxon>Pentapetalae</taxon>
        <taxon>rosids</taxon>
        <taxon>fabids</taxon>
        <taxon>Fabales</taxon>
        <taxon>Fabaceae</taxon>
        <taxon>Papilionoideae</taxon>
        <taxon>50 kb inversion clade</taxon>
        <taxon>genistoids sensu lato</taxon>
        <taxon>core genistoids</taxon>
        <taxon>Genisteae</taxon>
        <taxon>Lupinus</taxon>
    </lineage>
</organism>
<evidence type="ECO:0000313" key="12">
    <source>
        <dbReference type="Proteomes" id="UP000188354"/>
    </source>
</evidence>
<evidence type="ECO:0000313" key="11">
    <source>
        <dbReference type="EMBL" id="OIV94128.1"/>
    </source>
</evidence>
<dbReference type="InterPro" id="IPR001841">
    <property type="entry name" value="Znf_RING"/>
</dbReference>
<keyword evidence="5 8" id="KW-0863">Zinc-finger</keyword>
<accession>A0A1J7GVL5</accession>
<keyword evidence="3" id="KW-0808">Transferase</keyword>
<proteinExistence type="predicted"/>
<evidence type="ECO:0000256" key="3">
    <source>
        <dbReference type="ARBA" id="ARBA00022679"/>
    </source>
</evidence>
<dbReference type="Gramene" id="OIV94128">
    <property type="protein sequence ID" value="OIV94128"/>
    <property type="gene ID" value="TanjilG_31553"/>
</dbReference>
<evidence type="ECO:0000256" key="6">
    <source>
        <dbReference type="ARBA" id="ARBA00022786"/>
    </source>
</evidence>
<dbReference type="Proteomes" id="UP000188354">
    <property type="component" value="Chromosome LG17"/>
</dbReference>
<dbReference type="Gene3D" id="3.30.40.10">
    <property type="entry name" value="Zinc/RING finger domain, C3HC4 (zinc finger)"/>
    <property type="match status" value="1"/>
</dbReference>
<evidence type="ECO:0000256" key="4">
    <source>
        <dbReference type="ARBA" id="ARBA00022723"/>
    </source>
</evidence>
<keyword evidence="7" id="KW-0862">Zinc</keyword>
<dbReference type="EC" id="2.3.2.27" evidence="2"/>
<dbReference type="SUPFAM" id="SSF57850">
    <property type="entry name" value="RING/U-box"/>
    <property type="match status" value="1"/>
</dbReference>
<dbReference type="GO" id="GO:0061630">
    <property type="term" value="F:ubiquitin protein ligase activity"/>
    <property type="evidence" value="ECO:0007669"/>
    <property type="project" value="UniProtKB-EC"/>
</dbReference>
<dbReference type="InterPro" id="IPR045191">
    <property type="entry name" value="MBR1/2-like"/>
</dbReference>
<dbReference type="OrthoDB" id="8062037at2759"/>
<dbReference type="PROSITE" id="PS50089">
    <property type="entry name" value="ZF_RING_2"/>
    <property type="match status" value="1"/>
</dbReference>
<comment type="catalytic activity">
    <reaction evidence="1">
        <text>S-ubiquitinyl-[E2 ubiquitin-conjugating enzyme]-L-cysteine + [acceptor protein]-L-lysine = [E2 ubiquitin-conjugating enzyme]-L-cysteine + N(6)-ubiquitinyl-[acceptor protein]-L-lysine.</text>
        <dbReference type="EC" id="2.3.2.27"/>
    </reaction>
</comment>
<evidence type="ECO:0000259" key="10">
    <source>
        <dbReference type="PROSITE" id="PS50089"/>
    </source>
</evidence>
<gene>
    <name evidence="11" type="ORF">TanjilG_31553</name>
</gene>
<dbReference type="Pfam" id="PF13639">
    <property type="entry name" value="zf-RING_2"/>
    <property type="match status" value="1"/>
</dbReference>
<feature type="domain" description="RING-type" evidence="10">
    <location>
        <begin position="334"/>
        <end position="375"/>
    </location>
</feature>
<evidence type="ECO:0000256" key="2">
    <source>
        <dbReference type="ARBA" id="ARBA00012483"/>
    </source>
</evidence>
<evidence type="ECO:0000256" key="1">
    <source>
        <dbReference type="ARBA" id="ARBA00000900"/>
    </source>
</evidence>
<keyword evidence="6" id="KW-0833">Ubl conjugation pathway</keyword>
<reference evidence="11 12" key="1">
    <citation type="journal article" date="2017" name="Plant Biotechnol. J.">
        <title>A comprehensive draft genome sequence for lupin (Lupinus angustifolius), an emerging health food: insights into plant-microbe interactions and legume evolution.</title>
        <authorList>
            <person name="Hane J.K."/>
            <person name="Ming Y."/>
            <person name="Kamphuis L.G."/>
            <person name="Nelson M.N."/>
            <person name="Garg G."/>
            <person name="Atkins C.A."/>
            <person name="Bayer P.E."/>
            <person name="Bravo A."/>
            <person name="Bringans S."/>
            <person name="Cannon S."/>
            <person name="Edwards D."/>
            <person name="Foley R."/>
            <person name="Gao L.L."/>
            <person name="Harrison M.J."/>
            <person name="Huang W."/>
            <person name="Hurgobin B."/>
            <person name="Li S."/>
            <person name="Liu C.W."/>
            <person name="McGrath A."/>
            <person name="Morahan G."/>
            <person name="Murray J."/>
            <person name="Weller J."/>
            <person name="Jian J."/>
            <person name="Singh K.B."/>
        </authorList>
    </citation>
    <scope>NUCLEOTIDE SEQUENCE [LARGE SCALE GENOMIC DNA]</scope>
    <source>
        <strain evidence="12">cv. Tanjil</strain>
        <tissue evidence="11">Whole plant</tissue>
    </source>
</reference>
<dbReference type="PANTHER" id="PTHR22937">
    <property type="entry name" value="E3 UBIQUITIN-PROTEIN LIGASE RNF165"/>
    <property type="match status" value="1"/>
</dbReference>
<protein>
    <recommendedName>
        <fullName evidence="2">RING-type E3 ubiquitin transferase</fullName>
        <ecNumber evidence="2">2.3.2.27</ecNumber>
    </recommendedName>
</protein>
<evidence type="ECO:0000256" key="5">
    <source>
        <dbReference type="ARBA" id="ARBA00022771"/>
    </source>
</evidence>
<feature type="compositionally biased region" description="Basic residues" evidence="9">
    <location>
        <begin position="75"/>
        <end position="85"/>
    </location>
</feature>
<keyword evidence="12" id="KW-1185">Reference proteome</keyword>
<evidence type="ECO:0000256" key="7">
    <source>
        <dbReference type="ARBA" id="ARBA00022833"/>
    </source>
</evidence>
<dbReference type="AlphaFoldDB" id="A0A1J7GVL5"/>
<evidence type="ECO:0000256" key="8">
    <source>
        <dbReference type="PROSITE-ProRule" id="PRU00175"/>
    </source>
</evidence>
<sequence length="382" mass="42794">MPVITETTTKVVAENMKWRKPRNQINITETDPNLQTPSLTQSTTCKSTISSLLLSTFFNNNNNNENTTTNTTKNNRNHHHSKKKTNFSAASTFRGLGCTAGAPQEVSVPAMIRSSADWEVNKKKKGRKKKHKSTKNSNIVIIPEGSNSNNNNNNLGYVDFQDVWCGPGIGFSTDAASVDHVVTRKNVSSRGKIDVEKITHREGSSYLGRRPVTPETISFLDTDPDIFAASDSFGPAAPYYRHIQDPSSDDSSDGFAEILLQGGLLMGGRLSRHDRFRGLRLNIDNMTYEQLLDLSERIGYVNAGLKEDEMGCNIRKTKFKFSHDASKNLIDKKCTICQEEYEADDELGKLNCKHSYHVRCIKQWVAQKNFCPVCKQQVVARH</sequence>
<keyword evidence="4" id="KW-0479">Metal-binding</keyword>
<dbReference type="FunFam" id="3.30.40.10:FF:000451">
    <property type="entry name" value="E3 ubiquitin-protein ligase rnf12-A"/>
    <property type="match status" value="1"/>
</dbReference>
<dbReference type="SMART" id="SM00184">
    <property type="entry name" value="RING"/>
    <property type="match status" value="1"/>
</dbReference>
<dbReference type="PANTHER" id="PTHR22937:SF122">
    <property type="entry name" value="RING-TYPE E3 UBIQUITIN TRANSFERASE"/>
    <property type="match status" value="1"/>
</dbReference>
<evidence type="ECO:0000256" key="9">
    <source>
        <dbReference type="SAM" id="MobiDB-lite"/>
    </source>
</evidence>
<feature type="region of interest" description="Disordered" evidence="9">
    <location>
        <begin position="59"/>
        <end position="86"/>
    </location>
</feature>